<reference evidence="2" key="1">
    <citation type="submission" date="2022-11" db="EMBL/GenBank/DDBJ databases">
        <title>Centuries of genome instability and evolution in soft-shell clam transmissible cancer (bioRxiv).</title>
        <authorList>
            <person name="Hart S.F.M."/>
            <person name="Yonemitsu M.A."/>
            <person name="Giersch R.M."/>
            <person name="Beal B.F."/>
            <person name="Arriagada G."/>
            <person name="Davis B.W."/>
            <person name="Ostrander E.A."/>
            <person name="Goff S.P."/>
            <person name="Metzger M.J."/>
        </authorList>
    </citation>
    <scope>NUCLEOTIDE SEQUENCE</scope>
    <source>
        <strain evidence="2">MELC-2E11</strain>
        <tissue evidence="2">Siphon/mantle</tissue>
    </source>
</reference>
<accession>A0ABY7D945</accession>
<evidence type="ECO:0000313" key="2">
    <source>
        <dbReference type="EMBL" id="WAQ93894.1"/>
    </source>
</evidence>
<proteinExistence type="predicted"/>
<gene>
    <name evidence="2" type="ORF">MAR_006365</name>
</gene>
<evidence type="ECO:0000256" key="1">
    <source>
        <dbReference type="SAM" id="MobiDB-lite"/>
    </source>
</evidence>
<dbReference type="EMBL" id="CP111012">
    <property type="protein sequence ID" value="WAQ93894.1"/>
    <property type="molecule type" value="Genomic_DNA"/>
</dbReference>
<protein>
    <submittedName>
        <fullName evidence="2">Uncharacterized protein</fullName>
    </submittedName>
</protein>
<feature type="region of interest" description="Disordered" evidence="1">
    <location>
        <begin position="67"/>
        <end position="96"/>
    </location>
</feature>
<name>A0ABY7D945_MYAAR</name>
<sequence length="158" mass="17283">MKIETAKVVSQAKMVKSDVWISKKQVSAIFNFEKSFSMNCMTEGFRKCGIYPFDPNAVDKPLLLRTSTNADPSSIDLATQPQESGEEKVSCTTDDSHDVAEVSYSSRVKDLDQVLLDESFTVGDDGILTLEPADVATSTSPDIEMSPADITCPRDNGY</sequence>
<dbReference type="Proteomes" id="UP001164746">
    <property type="component" value="Chromosome 1"/>
</dbReference>
<feature type="compositionally biased region" description="Polar residues" evidence="1">
    <location>
        <begin position="67"/>
        <end position="83"/>
    </location>
</feature>
<evidence type="ECO:0000313" key="3">
    <source>
        <dbReference type="Proteomes" id="UP001164746"/>
    </source>
</evidence>
<feature type="compositionally biased region" description="Basic and acidic residues" evidence="1">
    <location>
        <begin position="85"/>
        <end position="96"/>
    </location>
</feature>
<feature type="region of interest" description="Disordered" evidence="1">
    <location>
        <begin position="137"/>
        <end position="158"/>
    </location>
</feature>
<organism evidence="2 3">
    <name type="scientific">Mya arenaria</name>
    <name type="common">Soft-shell clam</name>
    <dbReference type="NCBI Taxonomy" id="6604"/>
    <lineage>
        <taxon>Eukaryota</taxon>
        <taxon>Metazoa</taxon>
        <taxon>Spiralia</taxon>
        <taxon>Lophotrochozoa</taxon>
        <taxon>Mollusca</taxon>
        <taxon>Bivalvia</taxon>
        <taxon>Autobranchia</taxon>
        <taxon>Heteroconchia</taxon>
        <taxon>Euheterodonta</taxon>
        <taxon>Imparidentia</taxon>
        <taxon>Neoheterodontei</taxon>
        <taxon>Myida</taxon>
        <taxon>Myoidea</taxon>
        <taxon>Myidae</taxon>
        <taxon>Mya</taxon>
    </lineage>
</organism>
<keyword evidence="3" id="KW-1185">Reference proteome</keyword>